<dbReference type="InterPro" id="IPR044861">
    <property type="entry name" value="IPNS-like_FE2OG_OXY"/>
</dbReference>
<organism evidence="7 8">
    <name type="scientific">Pyrus ussuriensis x Pyrus communis</name>
    <dbReference type="NCBI Taxonomy" id="2448454"/>
    <lineage>
        <taxon>Eukaryota</taxon>
        <taxon>Viridiplantae</taxon>
        <taxon>Streptophyta</taxon>
        <taxon>Embryophyta</taxon>
        <taxon>Tracheophyta</taxon>
        <taxon>Spermatophyta</taxon>
        <taxon>Magnoliopsida</taxon>
        <taxon>eudicotyledons</taxon>
        <taxon>Gunneridae</taxon>
        <taxon>Pentapetalae</taxon>
        <taxon>rosids</taxon>
        <taxon>fabids</taxon>
        <taxon>Rosales</taxon>
        <taxon>Rosaceae</taxon>
        <taxon>Amygdaloideae</taxon>
        <taxon>Maleae</taxon>
        <taxon>Pyrus</taxon>
    </lineage>
</organism>
<dbReference type="AlphaFoldDB" id="A0A5N5I3N2"/>
<dbReference type="InterPro" id="IPR026992">
    <property type="entry name" value="DIOX_N"/>
</dbReference>
<keyword evidence="3" id="KW-0847">Vitamin C</keyword>
<dbReference type="EMBL" id="SMOL01000025">
    <property type="protein sequence ID" value="KAB2634805.1"/>
    <property type="molecule type" value="Genomic_DNA"/>
</dbReference>
<dbReference type="PANTHER" id="PTHR47991">
    <property type="entry name" value="OXOGLUTARATE/IRON-DEPENDENT DIOXYGENASE"/>
    <property type="match status" value="1"/>
</dbReference>
<keyword evidence="4 5" id="KW-0408">Iron</keyword>
<proteinExistence type="inferred from homology"/>
<evidence type="ECO:0000256" key="2">
    <source>
        <dbReference type="ARBA" id="ARBA00022723"/>
    </source>
</evidence>
<protein>
    <submittedName>
        <fullName evidence="7">2'-deoxymugineic-acid 2'-dioxygenase-like</fullName>
    </submittedName>
</protein>
<keyword evidence="8" id="KW-1185">Reference proteome</keyword>
<evidence type="ECO:0000256" key="5">
    <source>
        <dbReference type="RuleBase" id="RU003682"/>
    </source>
</evidence>
<dbReference type="GO" id="GO:0051213">
    <property type="term" value="F:dioxygenase activity"/>
    <property type="evidence" value="ECO:0007669"/>
    <property type="project" value="UniProtKB-KW"/>
</dbReference>
<dbReference type="GO" id="GO:0046872">
    <property type="term" value="F:metal ion binding"/>
    <property type="evidence" value="ECO:0007669"/>
    <property type="project" value="UniProtKB-KW"/>
</dbReference>
<evidence type="ECO:0000259" key="6">
    <source>
        <dbReference type="PROSITE" id="PS51471"/>
    </source>
</evidence>
<keyword evidence="5" id="KW-0560">Oxidoreductase</keyword>
<dbReference type="PRINTS" id="PR00682">
    <property type="entry name" value="IPNSYNTHASE"/>
</dbReference>
<feature type="domain" description="Fe2OG dioxygenase" evidence="6">
    <location>
        <begin position="201"/>
        <end position="303"/>
    </location>
</feature>
<evidence type="ECO:0000313" key="7">
    <source>
        <dbReference type="EMBL" id="KAB2634805.1"/>
    </source>
</evidence>
<dbReference type="Proteomes" id="UP000327157">
    <property type="component" value="Unassembled WGS sequence"/>
</dbReference>
<dbReference type="InterPro" id="IPR005123">
    <property type="entry name" value="Oxoglu/Fe-dep_dioxygenase_dom"/>
</dbReference>
<dbReference type="PROSITE" id="PS51471">
    <property type="entry name" value="FE2OG_OXY"/>
    <property type="match status" value="1"/>
</dbReference>
<keyword evidence="7" id="KW-0223">Dioxygenase</keyword>
<dbReference type="SUPFAM" id="SSF51197">
    <property type="entry name" value="Clavaminate synthase-like"/>
    <property type="match status" value="1"/>
</dbReference>
<gene>
    <name evidence="7" type="ORF">D8674_042875</name>
</gene>
<name>A0A5N5I3N2_9ROSA</name>
<dbReference type="InterPro" id="IPR027443">
    <property type="entry name" value="IPNS-like_sf"/>
</dbReference>
<reference evidence="7 8" key="1">
    <citation type="submission" date="2019-09" db="EMBL/GenBank/DDBJ databases">
        <authorList>
            <person name="Ou C."/>
        </authorList>
    </citation>
    <scope>NUCLEOTIDE SEQUENCE [LARGE SCALE GENOMIC DNA]</scope>
    <source>
        <strain evidence="7">S2</strain>
        <tissue evidence="7">Leaf</tissue>
    </source>
</reference>
<dbReference type="InterPro" id="IPR050295">
    <property type="entry name" value="Plant_2OG-oxidoreductases"/>
</dbReference>
<dbReference type="Gene3D" id="2.60.120.330">
    <property type="entry name" value="B-lactam Antibiotic, Isopenicillin N Synthase, Chain"/>
    <property type="match status" value="1"/>
</dbReference>
<keyword evidence="2 5" id="KW-0479">Metal-binding</keyword>
<dbReference type="Pfam" id="PF14226">
    <property type="entry name" value="DIOX_N"/>
    <property type="match status" value="1"/>
</dbReference>
<comment type="similarity">
    <text evidence="1 5">Belongs to the iron/ascorbate-dependent oxidoreductase family.</text>
</comment>
<reference evidence="7 8" key="2">
    <citation type="submission" date="2019-11" db="EMBL/GenBank/DDBJ databases">
        <title>A de novo genome assembly of a pear dwarfing rootstock.</title>
        <authorList>
            <person name="Wang F."/>
            <person name="Wang J."/>
            <person name="Li S."/>
            <person name="Zhang Y."/>
            <person name="Fang M."/>
            <person name="Ma L."/>
            <person name="Zhao Y."/>
            <person name="Jiang S."/>
        </authorList>
    </citation>
    <scope>NUCLEOTIDE SEQUENCE [LARGE SCALE GENOMIC DNA]</scope>
    <source>
        <strain evidence="7">S2</strain>
        <tissue evidence="7">Leaf</tissue>
    </source>
</reference>
<evidence type="ECO:0000256" key="1">
    <source>
        <dbReference type="ARBA" id="ARBA00008056"/>
    </source>
</evidence>
<evidence type="ECO:0000256" key="3">
    <source>
        <dbReference type="ARBA" id="ARBA00022896"/>
    </source>
</evidence>
<sequence length="354" mass="39417">MEKLISRRYKERPMPEGYIFPPDVRPGKLTVVPLCNNTIPVIDLGLDGEGAAQACDIVDQILEASQEFGFFQVIKHGISENLLKETVGLLKELFQELPDEDIASLYSDDPNKSCRLFTSTSGENFDAEPVHFWRDSLKHPCHPLSEECYQLWPKKPTRYRDVVGECSTQVRELAWKILELMSQGLGLGPGLGPGYFRGEVSQEMLLSANYYPPCPEPSLTLGLPKHGDPNLLTILLQGDDHVSGLQVLKDGEWISVVPFPHALVVNVGYQLQVISNGKLKSSEHRVVTNSSAARISAGFFVMPSHDCLIEPAATLINASNPQLYKGFPYKDFFLNFGKTLGKTEQVLDRFKLQG</sequence>
<evidence type="ECO:0000313" key="8">
    <source>
        <dbReference type="Proteomes" id="UP000327157"/>
    </source>
</evidence>
<accession>A0A5N5I3N2</accession>
<comment type="caution">
    <text evidence="7">The sequence shown here is derived from an EMBL/GenBank/DDBJ whole genome shotgun (WGS) entry which is preliminary data.</text>
</comment>
<dbReference type="Pfam" id="PF03171">
    <property type="entry name" value="2OG-FeII_Oxy"/>
    <property type="match status" value="1"/>
</dbReference>
<evidence type="ECO:0000256" key="4">
    <source>
        <dbReference type="ARBA" id="ARBA00023004"/>
    </source>
</evidence>
<dbReference type="OrthoDB" id="406156at2759"/>
<dbReference type="GO" id="GO:0031418">
    <property type="term" value="F:L-ascorbic acid binding"/>
    <property type="evidence" value="ECO:0007669"/>
    <property type="project" value="UniProtKB-KW"/>
</dbReference>